<evidence type="ECO:0000256" key="2">
    <source>
        <dbReference type="SAM" id="Phobius"/>
    </source>
</evidence>
<organism evidence="3">
    <name type="scientific">Pinguiococcus pyrenoidosus</name>
    <dbReference type="NCBI Taxonomy" id="172671"/>
    <lineage>
        <taxon>Eukaryota</taxon>
        <taxon>Sar</taxon>
        <taxon>Stramenopiles</taxon>
        <taxon>Ochrophyta</taxon>
        <taxon>Pinguiophyceae</taxon>
        <taxon>Pinguiochrysidales</taxon>
        <taxon>Pinguiochrysidaceae</taxon>
        <taxon>Pinguiococcus</taxon>
    </lineage>
</organism>
<feature type="region of interest" description="Disordered" evidence="1">
    <location>
        <begin position="207"/>
        <end position="240"/>
    </location>
</feature>
<protein>
    <submittedName>
        <fullName evidence="3">Uncharacterized protein</fullName>
    </submittedName>
</protein>
<feature type="transmembrane region" description="Helical" evidence="2">
    <location>
        <begin position="118"/>
        <end position="140"/>
    </location>
</feature>
<evidence type="ECO:0000313" key="3">
    <source>
        <dbReference type="EMBL" id="CAD8251464.1"/>
    </source>
</evidence>
<keyword evidence="2" id="KW-1133">Transmembrane helix</keyword>
<evidence type="ECO:0000256" key="1">
    <source>
        <dbReference type="SAM" id="MobiDB-lite"/>
    </source>
</evidence>
<feature type="compositionally biased region" description="Acidic residues" evidence="1">
    <location>
        <begin position="214"/>
        <end position="229"/>
    </location>
</feature>
<sequence length="240" mass="26663">MLLADKYALKAQAQRSALISKEKELQLHRENYSNIAAQAAWFLTISCTCLIEFEKPTDADPTLMFCYFVSTTAGLVFHVLVCFKTTMLLVYGTTLAVRGPNGSILTSVEELWAERRSTYLAFFAGFLGTDLSLMFGAWILMDWEAALCSTIILLLITIACGQSLLAIYKKMSYSADAAVTFNDVFLSLASVLPEVLPVPTLGFRPSNLHRADGEQEDFEDRSASMDEEAPQIRRRAMPNS</sequence>
<name>A0A7R9Y8V5_9STRA</name>
<proteinExistence type="predicted"/>
<keyword evidence="2" id="KW-0472">Membrane</keyword>
<reference evidence="3" key="1">
    <citation type="submission" date="2021-01" db="EMBL/GenBank/DDBJ databases">
        <authorList>
            <person name="Corre E."/>
            <person name="Pelletier E."/>
            <person name="Niang G."/>
            <person name="Scheremetjew M."/>
            <person name="Finn R."/>
            <person name="Kale V."/>
            <person name="Holt S."/>
            <person name="Cochrane G."/>
            <person name="Meng A."/>
            <person name="Brown T."/>
            <person name="Cohen L."/>
        </authorList>
    </citation>
    <scope>NUCLEOTIDE SEQUENCE</scope>
    <source>
        <strain evidence="3">CCMP2078</strain>
    </source>
</reference>
<feature type="transmembrane region" description="Helical" evidence="2">
    <location>
        <begin position="146"/>
        <end position="168"/>
    </location>
</feature>
<gene>
    <name evidence="3" type="ORF">PPYR1160_LOCUS955</name>
</gene>
<keyword evidence="2" id="KW-0812">Transmembrane</keyword>
<accession>A0A7R9Y8V5</accession>
<dbReference type="EMBL" id="HBEA01001299">
    <property type="protein sequence ID" value="CAD8251464.1"/>
    <property type="molecule type" value="Transcribed_RNA"/>
</dbReference>
<dbReference type="AlphaFoldDB" id="A0A7R9Y8V5"/>